<evidence type="ECO:0000313" key="1">
    <source>
        <dbReference type="EMBL" id="GBM88760.1"/>
    </source>
</evidence>
<name>A0A4Y2JFA0_ARAVE</name>
<evidence type="ECO:0000313" key="2">
    <source>
        <dbReference type="Proteomes" id="UP000499080"/>
    </source>
</evidence>
<keyword evidence="2" id="KW-1185">Reference proteome</keyword>
<gene>
    <name evidence="1" type="ORF">AVEN_185708_1</name>
</gene>
<sequence length="102" mass="11099">MLISWDRLEVRESLESLFGVRRRAVVCSVLNDWNGFGVSSASKLSAIESAVIVVTSDLPTVCVAKSQDAELLLPVNCCLFTLLICERSIVSCTCAMCFSAHL</sequence>
<dbReference type="AlphaFoldDB" id="A0A4Y2JFA0"/>
<accession>A0A4Y2JFA0</accession>
<organism evidence="1 2">
    <name type="scientific">Araneus ventricosus</name>
    <name type="common">Orbweaver spider</name>
    <name type="synonym">Epeira ventricosa</name>
    <dbReference type="NCBI Taxonomy" id="182803"/>
    <lineage>
        <taxon>Eukaryota</taxon>
        <taxon>Metazoa</taxon>
        <taxon>Ecdysozoa</taxon>
        <taxon>Arthropoda</taxon>
        <taxon>Chelicerata</taxon>
        <taxon>Arachnida</taxon>
        <taxon>Araneae</taxon>
        <taxon>Araneomorphae</taxon>
        <taxon>Entelegynae</taxon>
        <taxon>Araneoidea</taxon>
        <taxon>Araneidae</taxon>
        <taxon>Araneus</taxon>
    </lineage>
</organism>
<reference evidence="1 2" key="1">
    <citation type="journal article" date="2019" name="Sci. Rep.">
        <title>Orb-weaving spider Araneus ventricosus genome elucidates the spidroin gene catalogue.</title>
        <authorList>
            <person name="Kono N."/>
            <person name="Nakamura H."/>
            <person name="Ohtoshi R."/>
            <person name="Moran D.A.P."/>
            <person name="Shinohara A."/>
            <person name="Yoshida Y."/>
            <person name="Fujiwara M."/>
            <person name="Mori M."/>
            <person name="Tomita M."/>
            <person name="Arakawa K."/>
        </authorList>
    </citation>
    <scope>NUCLEOTIDE SEQUENCE [LARGE SCALE GENOMIC DNA]</scope>
</reference>
<dbReference type="EMBL" id="BGPR01003489">
    <property type="protein sequence ID" value="GBM88760.1"/>
    <property type="molecule type" value="Genomic_DNA"/>
</dbReference>
<comment type="caution">
    <text evidence="1">The sequence shown here is derived from an EMBL/GenBank/DDBJ whole genome shotgun (WGS) entry which is preliminary data.</text>
</comment>
<proteinExistence type="predicted"/>
<protein>
    <submittedName>
        <fullName evidence="1">Uncharacterized protein</fullName>
    </submittedName>
</protein>
<dbReference type="Proteomes" id="UP000499080">
    <property type="component" value="Unassembled WGS sequence"/>
</dbReference>